<dbReference type="InterPro" id="IPR012337">
    <property type="entry name" value="RNaseH-like_sf"/>
</dbReference>
<dbReference type="Pfam" id="PF13006">
    <property type="entry name" value="Nterm_IS4"/>
    <property type="match status" value="1"/>
</dbReference>
<dbReference type="InterPro" id="IPR002559">
    <property type="entry name" value="Transposase_11"/>
</dbReference>
<dbReference type="InterPro" id="IPR024473">
    <property type="entry name" value="Transposases_IS4_N"/>
</dbReference>
<feature type="domain" description="Transposase IS4-like" evidence="2">
    <location>
        <begin position="153"/>
        <end position="363"/>
    </location>
</feature>
<name>E7DQ45_9NOSO</name>
<sequence length="485" mass="55321">MFAYNLREQGKFTLDYFTTEMSLVNFEIIEACINPSELLLAVSQVIPSQTITRAIISTSSQEKRRRKLNSHIIVALVIAMNFWSGDSIVDVFKNLIHGLSSLQIPFLIRWKIPVSSSITEARQRTGAAVMTRLFEMVAKPLANVLTPGAFLGGLRIMAMDGTVMDVPETETNARVFGYPGTRPGTYPAFPKARLVFLVEAGTHLIIDALCSPYRIGERRSALKLLRSIDSSMLLMWDRGLHSFKMVNAVIKQKSHFLGRVPVHVKFEVVKTFKDGSYQSWIAPDGESKKKGATRISVRIIEYVIEENGTEKTYRLITDLMDISNFPALLLASEYHQRWEAENTLDELKVHLNGRKIPIRSKNPREVVQEIYGWLLGHYCLRCLMFQSAALKNISPLRLSFTGSLRVLRRAIPEFQRQINNQLDINIYYSWLISEILDLEIPLPQHRSNPRVVKKARSKFKSKKRSHRSNGTLQQQLSFQILRKAS</sequence>
<dbReference type="AlphaFoldDB" id="E7DQ45"/>
<evidence type="ECO:0000313" key="4">
    <source>
        <dbReference type="EMBL" id="ADO19203.1"/>
    </source>
</evidence>
<evidence type="ECO:0000259" key="3">
    <source>
        <dbReference type="Pfam" id="PF13006"/>
    </source>
</evidence>
<feature type="region of interest" description="Disordered" evidence="1">
    <location>
        <begin position="449"/>
        <end position="471"/>
    </location>
</feature>
<dbReference type="GO" id="GO:0006313">
    <property type="term" value="P:DNA transposition"/>
    <property type="evidence" value="ECO:0007669"/>
    <property type="project" value="InterPro"/>
</dbReference>
<protein>
    <submittedName>
        <fullName evidence="4">Transposase, IS4 family</fullName>
    </submittedName>
</protein>
<dbReference type="InterPro" id="IPR047952">
    <property type="entry name" value="Transpos_IS4"/>
</dbReference>
<dbReference type="GO" id="GO:0003677">
    <property type="term" value="F:DNA binding"/>
    <property type="evidence" value="ECO:0007669"/>
    <property type="project" value="InterPro"/>
</dbReference>
<gene>
    <name evidence="4" type="ORF">Nfla_7204</name>
</gene>
<dbReference type="PANTHER" id="PTHR37529">
    <property type="entry name" value="TRANSPOSASE INSG FOR INSERTION SEQUENCE ELEMENT IS4-RELATED"/>
    <property type="match status" value="1"/>
</dbReference>
<reference evidence="4" key="1">
    <citation type="journal article" date="2011" name="Acta Physiol. Plant.">
        <title>An investigation on the genetic background of Nostoc flagelliforme by similarity analysis of its partial genomic DNA and phylogenetic comparison of deduced related species.</title>
        <authorList>
            <person name="Gao X."/>
            <person name="Liu K."/>
            <person name="Qiu B.S."/>
        </authorList>
    </citation>
    <scope>NUCLEOTIDE SEQUENCE</scope>
    <source>
        <strain evidence="4">Sunitezuoqi</strain>
    </source>
</reference>
<dbReference type="Pfam" id="PF01609">
    <property type="entry name" value="DDE_Tnp_1"/>
    <property type="match status" value="1"/>
</dbReference>
<dbReference type="GO" id="GO:0004803">
    <property type="term" value="F:transposase activity"/>
    <property type="evidence" value="ECO:0007669"/>
    <property type="project" value="InterPro"/>
</dbReference>
<evidence type="ECO:0000256" key="1">
    <source>
        <dbReference type="SAM" id="MobiDB-lite"/>
    </source>
</evidence>
<dbReference type="NCBIfam" id="NF033592">
    <property type="entry name" value="transpos_IS4_1"/>
    <property type="match status" value="1"/>
</dbReference>
<dbReference type="EMBL" id="HQ291144">
    <property type="protein sequence ID" value="ADO19203.1"/>
    <property type="molecule type" value="Genomic_DNA"/>
</dbReference>
<proteinExistence type="predicted"/>
<evidence type="ECO:0000259" key="2">
    <source>
        <dbReference type="Pfam" id="PF01609"/>
    </source>
</evidence>
<feature type="compositionally biased region" description="Basic residues" evidence="1">
    <location>
        <begin position="449"/>
        <end position="467"/>
    </location>
</feature>
<organism evidence="4">
    <name type="scientific">Nostoc flagelliforme str. Sunitezuoqi</name>
    <dbReference type="NCBI Taxonomy" id="676037"/>
    <lineage>
        <taxon>Bacteria</taxon>
        <taxon>Bacillati</taxon>
        <taxon>Cyanobacteriota</taxon>
        <taxon>Cyanophyceae</taxon>
        <taxon>Nostocales</taxon>
        <taxon>Nostocaceae</taxon>
        <taxon>Nostoc</taxon>
    </lineage>
</organism>
<feature type="domain" description="Transposase IS4 N-terminal" evidence="3">
    <location>
        <begin position="41"/>
        <end position="135"/>
    </location>
</feature>
<dbReference type="PANTHER" id="PTHR37529:SF1">
    <property type="entry name" value="TRANSPOSASE INSG FOR INSERTION SEQUENCE ELEMENT IS4-RELATED"/>
    <property type="match status" value="1"/>
</dbReference>
<accession>E7DQ45</accession>
<dbReference type="SUPFAM" id="SSF53098">
    <property type="entry name" value="Ribonuclease H-like"/>
    <property type="match status" value="1"/>
</dbReference>